<keyword evidence="2 3" id="KW-1015">Disulfide bond</keyword>
<comment type="caution">
    <text evidence="5">The sequence shown here is derived from an EMBL/GenBank/DDBJ whole genome shotgun (WGS) entry which is preliminary data.</text>
</comment>
<proteinExistence type="predicted"/>
<gene>
    <name evidence="5" type="ORF">BaRGS_00037356</name>
</gene>
<keyword evidence="1" id="KW-0677">Repeat</keyword>
<name>A0ABD0J904_9CAEN</name>
<evidence type="ECO:0000313" key="6">
    <source>
        <dbReference type="Proteomes" id="UP001519460"/>
    </source>
</evidence>
<evidence type="ECO:0000256" key="1">
    <source>
        <dbReference type="ARBA" id="ARBA00022737"/>
    </source>
</evidence>
<comment type="caution">
    <text evidence="3">Lacks conserved residue(s) required for the propagation of feature annotation.</text>
</comment>
<evidence type="ECO:0000256" key="2">
    <source>
        <dbReference type="ARBA" id="ARBA00023157"/>
    </source>
</evidence>
<dbReference type="PANTHER" id="PTHR24251">
    <property type="entry name" value="OVOCHYMASE-RELATED"/>
    <property type="match status" value="1"/>
</dbReference>
<dbReference type="Proteomes" id="UP001519460">
    <property type="component" value="Unassembled WGS sequence"/>
</dbReference>
<evidence type="ECO:0000256" key="3">
    <source>
        <dbReference type="PROSITE-ProRule" id="PRU00059"/>
    </source>
</evidence>
<feature type="disulfide bond" evidence="3">
    <location>
        <begin position="1"/>
        <end position="28"/>
    </location>
</feature>
<dbReference type="InterPro" id="IPR035914">
    <property type="entry name" value="Sperma_CUB_dom_sf"/>
</dbReference>
<dbReference type="CDD" id="cd00041">
    <property type="entry name" value="CUB"/>
    <property type="match status" value="1"/>
</dbReference>
<feature type="domain" description="CUB" evidence="4">
    <location>
        <begin position="1"/>
        <end position="73"/>
    </location>
</feature>
<organism evidence="5 6">
    <name type="scientific">Batillaria attramentaria</name>
    <dbReference type="NCBI Taxonomy" id="370345"/>
    <lineage>
        <taxon>Eukaryota</taxon>
        <taxon>Metazoa</taxon>
        <taxon>Spiralia</taxon>
        <taxon>Lophotrochozoa</taxon>
        <taxon>Mollusca</taxon>
        <taxon>Gastropoda</taxon>
        <taxon>Caenogastropoda</taxon>
        <taxon>Sorbeoconcha</taxon>
        <taxon>Cerithioidea</taxon>
        <taxon>Batillariidae</taxon>
        <taxon>Batillaria</taxon>
    </lineage>
</organism>
<protein>
    <recommendedName>
        <fullName evidence="4">CUB domain-containing protein</fullName>
    </recommendedName>
</protein>
<evidence type="ECO:0000259" key="4">
    <source>
        <dbReference type="PROSITE" id="PS01180"/>
    </source>
</evidence>
<accession>A0ABD0J904</accession>
<dbReference type="SUPFAM" id="SSF49854">
    <property type="entry name" value="Spermadhesin, CUB domain"/>
    <property type="match status" value="1"/>
</dbReference>
<evidence type="ECO:0000313" key="5">
    <source>
        <dbReference type="EMBL" id="KAK7466534.1"/>
    </source>
</evidence>
<dbReference type="SMART" id="SM00042">
    <property type="entry name" value="CUB"/>
    <property type="match status" value="1"/>
</dbReference>
<dbReference type="AlphaFoldDB" id="A0ABD0J904"/>
<feature type="non-terminal residue" evidence="5">
    <location>
        <position position="1"/>
    </location>
</feature>
<dbReference type="InterPro" id="IPR000859">
    <property type="entry name" value="CUB_dom"/>
</dbReference>
<feature type="non-terminal residue" evidence="5">
    <location>
        <position position="73"/>
    </location>
</feature>
<dbReference type="EMBL" id="JACVVK020000556">
    <property type="protein sequence ID" value="KAK7466534.1"/>
    <property type="molecule type" value="Genomic_DNA"/>
</dbReference>
<dbReference type="PANTHER" id="PTHR24251:SF50">
    <property type="entry name" value="ATTRACTIN-LIKE 1A"/>
    <property type="match status" value="1"/>
</dbReference>
<dbReference type="Pfam" id="PF00431">
    <property type="entry name" value="CUB"/>
    <property type="match status" value="1"/>
</dbReference>
<dbReference type="PROSITE" id="PS01180">
    <property type="entry name" value="CUB"/>
    <property type="match status" value="1"/>
</dbReference>
<dbReference type="Gene3D" id="2.60.120.290">
    <property type="entry name" value="Spermadhesin, CUB domain"/>
    <property type="match status" value="1"/>
</dbReference>
<sequence length="73" mass="7937">CGFDVTVSGTVITSPGFPDENYPNNADCQWNIMAPEGAGISIQFTDFRTEFDTGCDDFDFVVVFDGDGNEDGR</sequence>
<reference evidence="5 6" key="1">
    <citation type="journal article" date="2023" name="Sci. Data">
        <title>Genome assembly of the Korean intertidal mud-creeper Batillaria attramentaria.</title>
        <authorList>
            <person name="Patra A.K."/>
            <person name="Ho P.T."/>
            <person name="Jun S."/>
            <person name="Lee S.J."/>
            <person name="Kim Y."/>
            <person name="Won Y.J."/>
        </authorList>
    </citation>
    <scope>NUCLEOTIDE SEQUENCE [LARGE SCALE GENOMIC DNA]</scope>
    <source>
        <strain evidence="5">Wonlab-2016</strain>
    </source>
</reference>
<keyword evidence="6" id="KW-1185">Reference proteome</keyword>